<dbReference type="PANTHER" id="PTHR22845:SF5">
    <property type="entry name" value="APOPTOTIC PROTEASE-ACTIVATING FACTOR 1"/>
    <property type="match status" value="1"/>
</dbReference>
<keyword evidence="4" id="KW-1185">Reference proteome</keyword>
<dbReference type="Gene3D" id="1.10.533.10">
    <property type="entry name" value="Death Domain, Fas"/>
    <property type="match status" value="1"/>
</dbReference>
<dbReference type="SUPFAM" id="SSF52540">
    <property type="entry name" value="P-loop containing nucleoside triphosphate hydrolases"/>
    <property type="match status" value="1"/>
</dbReference>
<reference evidence="5" key="1">
    <citation type="submission" date="2024-02" db="UniProtKB">
        <authorList>
            <consortium name="WormBaseParasite"/>
        </authorList>
    </citation>
    <scope>IDENTIFICATION</scope>
</reference>
<dbReference type="InterPro" id="IPR054317">
    <property type="entry name" value="WHD_CED4"/>
</dbReference>
<dbReference type="GO" id="GO:0005829">
    <property type="term" value="C:cytosol"/>
    <property type="evidence" value="ECO:0007669"/>
    <property type="project" value="UniProtKB-ARBA"/>
</dbReference>
<dbReference type="InterPro" id="IPR011029">
    <property type="entry name" value="DEATH-like_dom_sf"/>
</dbReference>
<dbReference type="Pfam" id="PF22094">
    <property type="entry name" value="WHD_CED4"/>
    <property type="match status" value="1"/>
</dbReference>
<dbReference type="GO" id="GO:0043531">
    <property type="term" value="F:ADP binding"/>
    <property type="evidence" value="ECO:0007669"/>
    <property type="project" value="InterPro"/>
</dbReference>
<dbReference type="InterPro" id="IPR002182">
    <property type="entry name" value="NB-ARC"/>
</dbReference>
<dbReference type="Gene3D" id="1.10.10.10">
    <property type="entry name" value="Winged helix-like DNA-binding domain superfamily/Winged helix DNA-binding domain"/>
    <property type="match status" value="1"/>
</dbReference>
<evidence type="ECO:0000259" key="3">
    <source>
        <dbReference type="Pfam" id="PF22094"/>
    </source>
</evidence>
<evidence type="ECO:0000313" key="4">
    <source>
        <dbReference type="Proteomes" id="UP000887575"/>
    </source>
</evidence>
<dbReference type="GO" id="GO:0006915">
    <property type="term" value="P:apoptotic process"/>
    <property type="evidence" value="ECO:0007669"/>
    <property type="project" value="UniProtKB-KW"/>
</dbReference>
<evidence type="ECO:0000256" key="1">
    <source>
        <dbReference type="ARBA" id="ARBA00022703"/>
    </source>
</evidence>
<name>A0AAF3EAF5_9BILA</name>
<dbReference type="Proteomes" id="UP000887575">
    <property type="component" value="Unassembled WGS sequence"/>
</dbReference>
<dbReference type="AlphaFoldDB" id="A0AAF3EAF5"/>
<dbReference type="WBParaSite" id="MBELARI_LOCUS10904">
    <property type="protein sequence ID" value="MBELARI_LOCUS10904"/>
    <property type="gene ID" value="MBELARI_LOCUS10904"/>
</dbReference>
<dbReference type="InterPro" id="IPR027417">
    <property type="entry name" value="P-loop_NTPase"/>
</dbReference>
<dbReference type="Pfam" id="PF00931">
    <property type="entry name" value="NB-ARC"/>
    <property type="match status" value="1"/>
</dbReference>
<organism evidence="4 5">
    <name type="scientific">Mesorhabditis belari</name>
    <dbReference type="NCBI Taxonomy" id="2138241"/>
    <lineage>
        <taxon>Eukaryota</taxon>
        <taxon>Metazoa</taxon>
        <taxon>Ecdysozoa</taxon>
        <taxon>Nematoda</taxon>
        <taxon>Chromadorea</taxon>
        <taxon>Rhabditida</taxon>
        <taxon>Rhabditina</taxon>
        <taxon>Rhabditomorpha</taxon>
        <taxon>Rhabditoidea</taxon>
        <taxon>Rhabditidae</taxon>
        <taxon>Mesorhabditinae</taxon>
        <taxon>Mesorhabditis</taxon>
    </lineage>
</organism>
<proteinExistence type="predicted"/>
<evidence type="ECO:0000313" key="5">
    <source>
        <dbReference type="WBParaSite" id="MBELARI_LOCUS10904"/>
    </source>
</evidence>
<feature type="domain" description="NB-ARC" evidence="2">
    <location>
        <begin position="142"/>
        <end position="280"/>
    </location>
</feature>
<dbReference type="InterPro" id="IPR036388">
    <property type="entry name" value="WH-like_DNA-bd_sf"/>
</dbReference>
<accession>A0AAF3EAF5</accession>
<protein>
    <submittedName>
        <fullName evidence="5">NB-ARC domain-containing protein</fullName>
    </submittedName>
</protein>
<dbReference type="SUPFAM" id="SSF47986">
    <property type="entry name" value="DEATH domain"/>
    <property type="match status" value="1"/>
</dbReference>
<feature type="domain" description="CED4 winged-helix" evidence="3">
    <location>
        <begin position="386"/>
        <end position="475"/>
    </location>
</feature>
<dbReference type="PANTHER" id="PTHR22845">
    <property type="entry name" value="APOPTOTIC PROTEASE-ACTIVATING FACTOR 1"/>
    <property type="match status" value="1"/>
</dbReference>
<keyword evidence="1" id="KW-0053">Apoptosis</keyword>
<sequence>MTVLSEAECRIFHQPSIQDAFIHDLDTPEAADFLETAGYFDEEQVEMIRNRASRLEKYREFLRAYKRKCSSFAPIFQYFDFSGQEHLKNMLQEGLPGSRFLKLDRLPSATKTVPDNMDKLLKRKLLMGNVPTSRHLIKREITNQLAEALRENSLSDGFIVAVHGCAGAGKTSLVAQCLEDHPDLLTQHYDSVIWIPDSGETKKKLHTFQMDLLMLLREDLDFSCEKMVSPKAVKEMVIDALLDWPNVLIVVDEVINEECLLWLDRLNCRIVITTRDVDFLRSAATLPLRKLEVLPMNQGEITAYLQYKGISGSFCDKVYEATDGIPALICQLITLADGRDERLSDICELLRTKGMDALRCRSLYKHESMSDTLRQSLRNTPESLQDALIWSAFMPVSIWTPVEVWMQFIPVDVEPHSSLKQEVEIVLSRLARLSWILEKRTDQVPVYRTLATFSAFLKGEIDPEQCKRAREIMDEKLQKVSDGETEADGTSSLDQPHHLRNFGSALKI</sequence>
<evidence type="ECO:0000259" key="2">
    <source>
        <dbReference type="Pfam" id="PF00931"/>
    </source>
</evidence>
<dbReference type="Gene3D" id="3.40.50.300">
    <property type="entry name" value="P-loop containing nucleotide triphosphate hydrolases"/>
    <property type="match status" value="1"/>
</dbReference>